<feature type="region of interest" description="Disordered" evidence="1">
    <location>
        <begin position="1"/>
        <end position="29"/>
    </location>
</feature>
<keyword evidence="3" id="KW-1185">Reference proteome</keyword>
<evidence type="ECO:0000313" key="2">
    <source>
        <dbReference type="EMBL" id="KAF2071919.1"/>
    </source>
</evidence>
<dbReference type="AlphaFoldDB" id="A0A8J4PQI3"/>
<dbReference type="EMBL" id="AJWJ01000326">
    <property type="protein sequence ID" value="KAF2071919.1"/>
    <property type="molecule type" value="Genomic_DNA"/>
</dbReference>
<proteinExistence type="predicted"/>
<gene>
    <name evidence="2" type="ORF">CYY_006756</name>
</gene>
<evidence type="ECO:0000313" key="3">
    <source>
        <dbReference type="Proteomes" id="UP000695562"/>
    </source>
</evidence>
<dbReference type="Proteomes" id="UP000695562">
    <property type="component" value="Unassembled WGS sequence"/>
</dbReference>
<reference evidence="2" key="1">
    <citation type="submission" date="2020-01" db="EMBL/GenBank/DDBJ databases">
        <title>Development of genomics and gene disruption for Polysphondylium violaceum indicates a role for the polyketide synthase stlB in stalk morphogenesis.</title>
        <authorList>
            <person name="Narita B."/>
            <person name="Kawabe Y."/>
            <person name="Kin K."/>
            <person name="Saito T."/>
            <person name="Gibbs R."/>
            <person name="Kuspa A."/>
            <person name="Muzny D."/>
            <person name="Queller D."/>
            <person name="Richards S."/>
            <person name="Strassman J."/>
            <person name="Sucgang R."/>
            <person name="Worley K."/>
            <person name="Schaap P."/>
        </authorList>
    </citation>
    <scope>NUCLEOTIDE SEQUENCE</scope>
    <source>
        <strain evidence="2">QSvi11</strain>
    </source>
</reference>
<name>A0A8J4PQI3_9MYCE</name>
<evidence type="ECO:0000256" key="1">
    <source>
        <dbReference type="SAM" id="MobiDB-lite"/>
    </source>
</evidence>
<feature type="non-terminal residue" evidence="2">
    <location>
        <position position="29"/>
    </location>
</feature>
<protein>
    <submittedName>
        <fullName evidence="2">Uncharacterized protein</fullName>
    </submittedName>
</protein>
<accession>A0A8J4PQI3</accession>
<feature type="compositionally biased region" description="Polar residues" evidence="1">
    <location>
        <begin position="1"/>
        <end position="16"/>
    </location>
</feature>
<sequence length="29" mass="3303">MPSVSSKVLTRNNQVKPVTKVKLPQPRRN</sequence>
<comment type="caution">
    <text evidence="2">The sequence shown here is derived from an EMBL/GenBank/DDBJ whole genome shotgun (WGS) entry which is preliminary data.</text>
</comment>
<organism evidence="2 3">
    <name type="scientific">Polysphondylium violaceum</name>
    <dbReference type="NCBI Taxonomy" id="133409"/>
    <lineage>
        <taxon>Eukaryota</taxon>
        <taxon>Amoebozoa</taxon>
        <taxon>Evosea</taxon>
        <taxon>Eumycetozoa</taxon>
        <taxon>Dictyostelia</taxon>
        <taxon>Dictyosteliales</taxon>
        <taxon>Dictyosteliaceae</taxon>
        <taxon>Polysphondylium</taxon>
    </lineage>
</organism>